<keyword evidence="2" id="KW-1185">Reference proteome</keyword>
<accession>A0A3R7PPV0</accession>
<dbReference type="EMBL" id="QCYY01002033">
    <property type="protein sequence ID" value="ROT73345.1"/>
    <property type="molecule type" value="Genomic_DNA"/>
</dbReference>
<dbReference type="OrthoDB" id="6354680at2759"/>
<evidence type="ECO:0000313" key="1">
    <source>
        <dbReference type="EMBL" id="ROT73345.1"/>
    </source>
</evidence>
<dbReference type="Proteomes" id="UP000283509">
    <property type="component" value="Unassembled WGS sequence"/>
</dbReference>
<organism evidence="1 2">
    <name type="scientific">Penaeus vannamei</name>
    <name type="common">Whiteleg shrimp</name>
    <name type="synonym">Litopenaeus vannamei</name>
    <dbReference type="NCBI Taxonomy" id="6689"/>
    <lineage>
        <taxon>Eukaryota</taxon>
        <taxon>Metazoa</taxon>
        <taxon>Ecdysozoa</taxon>
        <taxon>Arthropoda</taxon>
        <taxon>Crustacea</taxon>
        <taxon>Multicrustacea</taxon>
        <taxon>Malacostraca</taxon>
        <taxon>Eumalacostraca</taxon>
        <taxon>Eucarida</taxon>
        <taxon>Decapoda</taxon>
        <taxon>Dendrobranchiata</taxon>
        <taxon>Penaeoidea</taxon>
        <taxon>Penaeidae</taxon>
        <taxon>Penaeus</taxon>
    </lineage>
</organism>
<gene>
    <name evidence="1" type="ORF">C7M84_008220</name>
</gene>
<evidence type="ECO:0000313" key="2">
    <source>
        <dbReference type="Proteomes" id="UP000283509"/>
    </source>
</evidence>
<sequence length="412" mass="46143">MMVAAMSAEETVMNANEKYSGSKPGYDSAKSRDISPVELKVEFEDTVRFVGEGAELLHTERKDDLLPESQEYARDFRGPPGDGKINYQTLSSREKFGKILTTSVAATKERGKEIVRVLLVHEFGFTHWRMSDKEGDADDLNQNFDQNVSWHEWSLIDEVDYSVGSVSEMRNIAAVGFPSDDEARYLVILEKFLEKEVVMIYVQLTPSRTVETTVVPVQCAMYEKLLCCSLGEWSIILHWRPEEASRDGSLMITDFDLAYSKRSKKWLLQCQSNVVDPQWDESLVSLVPLNGVGSEGIVLCTTSTVMYVYDALQDVIITQIPWHVSVVCWAVSIKEYLFITSITAEEAQISAVNPISGEKEIFCSCSIDEIASRIKSSEVGKAREARLSGTYYLQGLVLAYSNGTVARIPLTA</sequence>
<reference evidence="1 2" key="1">
    <citation type="submission" date="2018-04" db="EMBL/GenBank/DDBJ databases">
        <authorList>
            <person name="Zhang X."/>
            <person name="Yuan J."/>
            <person name="Li F."/>
            <person name="Xiang J."/>
        </authorList>
    </citation>
    <scope>NUCLEOTIDE SEQUENCE [LARGE SCALE GENOMIC DNA]</scope>
    <source>
        <tissue evidence="1">Muscle</tissue>
    </source>
</reference>
<name>A0A3R7PPV0_PENVA</name>
<comment type="caution">
    <text evidence="1">The sequence shown here is derived from an EMBL/GenBank/DDBJ whole genome shotgun (WGS) entry which is preliminary data.</text>
</comment>
<reference evidence="1 2" key="2">
    <citation type="submission" date="2019-01" db="EMBL/GenBank/DDBJ databases">
        <title>The decoding of complex shrimp genome reveals the adaptation for benthos swimmer, frequently molting mechanism and breeding impact on genome.</title>
        <authorList>
            <person name="Sun Y."/>
            <person name="Gao Y."/>
            <person name="Yu Y."/>
        </authorList>
    </citation>
    <scope>NUCLEOTIDE SEQUENCE [LARGE SCALE GENOMIC DNA]</scope>
    <source>
        <tissue evidence="1">Muscle</tissue>
    </source>
</reference>
<dbReference type="AlphaFoldDB" id="A0A3R7PPV0"/>
<proteinExistence type="predicted"/>
<protein>
    <submittedName>
        <fullName evidence="1">Uncharacterized protein</fullName>
    </submittedName>
</protein>